<evidence type="ECO:0000256" key="9">
    <source>
        <dbReference type="ARBA" id="ARBA00022842"/>
    </source>
</evidence>
<sequence>MNIAFRQGIEIIERLEANGHEAYFVGGSVRDTLMGREIGDIDIATSATPEEIQAFFPKTVDVGAEHGTIIVITSEQESYEVTTFRTDGKYTDNRHPDEVIFVKSLEEDLKRRDFTMNAIAMNKHSKILDPFDGEKDINRKVIRTVGKATDRFREDALRMFRAVRFASQLSFSLEADTFLGIQEDKELLENVSIERKTIEMEKLLLGQGLKFGLELLVTTGLHAFLPKLEGKEKQLLELGDMPLQHLKNRSAIWTVLSYVLKLEMHEVEVFLTSWKLPKKINKSVLENLLLMEQVQQFSWNKESVYRAGLERSLEAHQVMCVLGLDEETSKKKINELYDKLPIYSLKDIVFNGHDLMELASGKRGKWISEILADMEMALIHGEIENERAALKEWVYNWLQKYDRDY</sequence>
<dbReference type="GO" id="GO:0000049">
    <property type="term" value="F:tRNA binding"/>
    <property type="evidence" value="ECO:0007669"/>
    <property type="project" value="UniProtKB-UniRule"/>
</dbReference>
<dbReference type="GO" id="GO:0005524">
    <property type="term" value="F:ATP binding"/>
    <property type="evidence" value="ECO:0007669"/>
    <property type="project" value="UniProtKB-UniRule"/>
</dbReference>
<evidence type="ECO:0000256" key="4">
    <source>
        <dbReference type="ARBA" id="ARBA00022695"/>
    </source>
</evidence>
<evidence type="ECO:0000259" key="13">
    <source>
        <dbReference type="Pfam" id="PF12627"/>
    </source>
</evidence>
<feature type="binding site" evidence="11">
    <location>
        <position position="158"/>
    </location>
    <ligand>
        <name>ATP</name>
        <dbReference type="ChEBI" id="CHEBI:30616"/>
    </ligand>
</feature>
<feature type="binding site" evidence="11">
    <location>
        <position position="40"/>
    </location>
    <ligand>
        <name>Mg(2+)</name>
        <dbReference type="ChEBI" id="CHEBI:18420"/>
    </ligand>
</feature>
<reference evidence="15 16" key="1">
    <citation type="submission" date="2019-08" db="EMBL/GenBank/DDBJ databases">
        <title>Bacillus genomes from the desert of Cuatro Cienegas, Coahuila.</title>
        <authorList>
            <person name="Olmedo-Alvarez G."/>
        </authorList>
    </citation>
    <scope>NUCLEOTIDE SEQUENCE [LARGE SCALE GENOMIC DNA]</scope>
    <source>
        <strain evidence="15 16">CH28_1T</strain>
    </source>
</reference>
<keyword evidence="8 11" id="KW-0067">ATP-binding</keyword>
<feature type="domain" description="Poly A polymerase head" evidence="12">
    <location>
        <begin position="22"/>
        <end position="143"/>
    </location>
</feature>
<comment type="subunit">
    <text evidence="11">Homodimer.</text>
</comment>
<dbReference type="GO" id="GO:0004810">
    <property type="term" value="F:CCA tRNA nucleotidyltransferase activity"/>
    <property type="evidence" value="ECO:0007669"/>
    <property type="project" value="UniProtKB-UniRule"/>
</dbReference>
<evidence type="ECO:0000256" key="5">
    <source>
        <dbReference type="ARBA" id="ARBA00022723"/>
    </source>
</evidence>
<dbReference type="InterPro" id="IPR032828">
    <property type="entry name" value="PolyA_RNA-bd"/>
</dbReference>
<evidence type="ECO:0000256" key="8">
    <source>
        <dbReference type="ARBA" id="ARBA00022840"/>
    </source>
</evidence>
<feature type="binding site" evidence="11">
    <location>
        <position position="30"/>
    </location>
    <ligand>
        <name>CTP</name>
        <dbReference type="ChEBI" id="CHEBI:37563"/>
    </ligand>
</feature>
<dbReference type="InterPro" id="IPR050264">
    <property type="entry name" value="Bact_CCA-adding_enz_type3_sf"/>
</dbReference>
<dbReference type="NCBIfam" id="NF009814">
    <property type="entry name" value="PRK13299.1"/>
    <property type="match status" value="1"/>
</dbReference>
<dbReference type="Gene3D" id="1.10.110.30">
    <property type="match status" value="1"/>
</dbReference>
<feature type="binding site" evidence="11">
    <location>
        <position position="161"/>
    </location>
    <ligand>
        <name>CTP</name>
        <dbReference type="ChEBI" id="CHEBI:37563"/>
    </ligand>
</feature>
<evidence type="ECO:0000256" key="3">
    <source>
        <dbReference type="ARBA" id="ARBA00022694"/>
    </source>
</evidence>
<organism evidence="15 16">
    <name type="scientific">Sutcliffiella horikoshii</name>
    <dbReference type="NCBI Taxonomy" id="79883"/>
    <lineage>
        <taxon>Bacteria</taxon>
        <taxon>Bacillati</taxon>
        <taxon>Bacillota</taxon>
        <taxon>Bacilli</taxon>
        <taxon>Bacillales</taxon>
        <taxon>Bacillaceae</taxon>
        <taxon>Sutcliffiella</taxon>
    </lineage>
</organism>
<comment type="cofactor">
    <cofactor evidence="1 11">
        <name>Mg(2+)</name>
        <dbReference type="ChEBI" id="CHEBI:18420"/>
    </cofactor>
</comment>
<comment type="miscellaneous">
    <text evidence="11">A single active site specifically recognizes both ATP and CTP and is responsible for their addition.</text>
</comment>
<feature type="binding site" evidence="11">
    <location>
        <position position="164"/>
    </location>
    <ligand>
        <name>CTP</name>
        <dbReference type="ChEBI" id="CHEBI:37563"/>
    </ligand>
</feature>
<keyword evidence="9 11" id="KW-0460">Magnesium</keyword>
<feature type="binding site" evidence="11">
    <location>
        <position position="30"/>
    </location>
    <ligand>
        <name>ATP</name>
        <dbReference type="ChEBI" id="CHEBI:30616"/>
    </ligand>
</feature>
<gene>
    <name evidence="11" type="primary">cca</name>
    <name evidence="15" type="ORF">FZC76_11890</name>
</gene>
<evidence type="ECO:0000256" key="10">
    <source>
        <dbReference type="ARBA" id="ARBA00022884"/>
    </source>
</evidence>
<dbReference type="InterPro" id="IPR032810">
    <property type="entry name" value="CCA-adding_enz_C"/>
</dbReference>
<feature type="binding site" evidence="11">
    <location>
        <position position="112"/>
    </location>
    <ligand>
        <name>CTP</name>
        <dbReference type="ChEBI" id="CHEBI:37563"/>
    </ligand>
</feature>
<dbReference type="GO" id="GO:0000287">
    <property type="term" value="F:magnesium ion binding"/>
    <property type="evidence" value="ECO:0007669"/>
    <property type="project" value="UniProtKB-UniRule"/>
</dbReference>
<comment type="catalytic activity">
    <reaction evidence="11">
        <text>a tRNA precursor + 2 CTP + ATP = a tRNA with a 3' CCA end + 3 diphosphate</text>
        <dbReference type="Rhea" id="RHEA:14433"/>
        <dbReference type="Rhea" id="RHEA-COMP:10465"/>
        <dbReference type="Rhea" id="RHEA-COMP:10468"/>
        <dbReference type="ChEBI" id="CHEBI:30616"/>
        <dbReference type="ChEBI" id="CHEBI:33019"/>
        <dbReference type="ChEBI" id="CHEBI:37563"/>
        <dbReference type="ChEBI" id="CHEBI:74896"/>
        <dbReference type="ChEBI" id="CHEBI:83071"/>
        <dbReference type="EC" id="2.7.7.72"/>
    </reaction>
</comment>
<evidence type="ECO:0000256" key="1">
    <source>
        <dbReference type="ARBA" id="ARBA00001946"/>
    </source>
</evidence>
<feature type="binding site" evidence="11">
    <location>
        <position position="155"/>
    </location>
    <ligand>
        <name>CTP</name>
        <dbReference type="ChEBI" id="CHEBI:37563"/>
    </ligand>
</feature>
<keyword evidence="3 11" id="KW-0819">tRNA processing</keyword>
<protein>
    <recommendedName>
        <fullName evidence="11">CCA-adding enzyme</fullName>
        <ecNumber evidence="11">2.7.7.72</ecNumber>
    </recommendedName>
    <alternativeName>
        <fullName evidence="11">CCA tRNA nucleotidyltransferase</fullName>
    </alternativeName>
    <alternativeName>
        <fullName evidence="11">tRNA CCA-pyrophosphorylase</fullName>
    </alternativeName>
    <alternativeName>
        <fullName evidence="11">tRNA adenylyl-/cytidylyl- transferase</fullName>
    </alternativeName>
    <alternativeName>
        <fullName evidence="11">tRNA nucleotidyltransferase</fullName>
    </alternativeName>
    <alternativeName>
        <fullName evidence="11">tRNA-NT</fullName>
    </alternativeName>
</protein>
<keyword evidence="7 11" id="KW-0692">RNA repair</keyword>
<evidence type="ECO:0000256" key="7">
    <source>
        <dbReference type="ARBA" id="ARBA00022800"/>
    </source>
</evidence>
<evidence type="ECO:0000256" key="2">
    <source>
        <dbReference type="ARBA" id="ARBA00022679"/>
    </source>
</evidence>
<comment type="function">
    <text evidence="11">Catalyzes the addition and repair of the essential 3'-terminal CCA sequence in tRNAs without using a nucleic acid template. Adds these three nucleotides in the order of C, C, and A to the tRNA nucleotide-73, using CTP and ATP as substrates and producing inorganic pyrophosphate. tRNA 3'-terminal CCA addition is required both for tRNA processing and repair. Also involved in tRNA surveillance by mediating tandem CCA addition to generate a CCACCA at the 3' terminus of unstable tRNAs. While stable tRNAs receive only 3'-terminal CCA, unstable tRNAs are marked with CCACCA and rapidly degraded.</text>
</comment>
<dbReference type="PANTHER" id="PTHR46173:SF1">
    <property type="entry name" value="CCA TRNA NUCLEOTIDYLTRANSFERASE 1, MITOCHONDRIAL"/>
    <property type="match status" value="1"/>
</dbReference>
<evidence type="ECO:0000259" key="12">
    <source>
        <dbReference type="Pfam" id="PF01743"/>
    </source>
</evidence>
<feature type="binding site" evidence="11">
    <location>
        <position position="164"/>
    </location>
    <ligand>
        <name>ATP</name>
        <dbReference type="ChEBI" id="CHEBI:30616"/>
    </ligand>
</feature>
<feature type="binding site" evidence="11">
    <location>
        <position position="155"/>
    </location>
    <ligand>
        <name>ATP</name>
        <dbReference type="ChEBI" id="CHEBI:30616"/>
    </ligand>
</feature>
<dbReference type="GO" id="GO:0160016">
    <property type="term" value="F:CCACCA tRNA nucleotidyltransferase activity"/>
    <property type="evidence" value="ECO:0007669"/>
    <property type="project" value="RHEA"/>
</dbReference>
<dbReference type="GO" id="GO:0001680">
    <property type="term" value="P:tRNA 3'-terminal CCA addition"/>
    <property type="evidence" value="ECO:0007669"/>
    <property type="project" value="UniProtKB-UniRule"/>
</dbReference>
<dbReference type="InterPro" id="IPR023068">
    <property type="entry name" value="CCA-adding_enz_firmicutes"/>
</dbReference>
<dbReference type="Pfam" id="PF01743">
    <property type="entry name" value="PolyA_pol"/>
    <property type="match status" value="1"/>
</dbReference>
<keyword evidence="4 11" id="KW-0548">Nucleotidyltransferase</keyword>
<feature type="binding site" evidence="11">
    <location>
        <position position="27"/>
    </location>
    <ligand>
        <name>CTP</name>
        <dbReference type="ChEBI" id="CHEBI:37563"/>
    </ligand>
</feature>
<evidence type="ECO:0000313" key="16">
    <source>
        <dbReference type="Proteomes" id="UP000322524"/>
    </source>
</evidence>
<dbReference type="EMBL" id="VTEV01000004">
    <property type="protein sequence ID" value="TYS68424.1"/>
    <property type="molecule type" value="Genomic_DNA"/>
</dbReference>
<feature type="binding site" evidence="11">
    <location>
        <position position="158"/>
    </location>
    <ligand>
        <name>CTP</name>
        <dbReference type="ChEBI" id="CHEBI:37563"/>
    </ligand>
</feature>
<dbReference type="SUPFAM" id="SSF81301">
    <property type="entry name" value="Nucleotidyltransferase"/>
    <property type="match status" value="1"/>
</dbReference>
<evidence type="ECO:0000256" key="11">
    <source>
        <dbReference type="HAMAP-Rule" id="MF_01263"/>
    </source>
</evidence>
<keyword evidence="5 11" id="KW-0479">Metal-binding</keyword>
<keyword evidence="6 11" id="KW-0547">Nucleotide-binding</keyword>
<feature type="binding site" evidence="11">
    <location>
        <position position="112"/>
    </location>
    <ligand>
        <name>ATP</name>
        <dbReference type="ChEBI" id="CHEBI:30616"/>
    </ligand>
</feature>
<dbReference type="Gene3D" id="1.10.246.80">
    <property type="match status" value="1"/>
</dbReference>
<dbReference type="AlphaFoldDB" id="A0A5D4T2D9"/>
<evidence type="ECO:0000259" key="14">
    <source>
        <dbReference type="Pfam" id="PF13735"/>
    </source>
</evidence>
<dbReference type="Pfam" id="PF12627">
    <property type="entry name" value="PolyA_pol_RNAbd"/>
    <property type="match status" value="1"/>
</dbReference>
<feature type="binding site" evidence="11">
    <location>
        <position position="42"/>
    </location>
    <ligand>
        <name>Mg(2+)</name>
        <dbReference type="ChEBI" id="CHEBI:18420"/>
    </ligand>
</feature>
<evidence type="ECO:0000256" key="6">
    <source>
        <dbReference type="ARBA" id="ARBA00022741"/>
    </source>
</evidence>
<feature type="binding site" evidence="11">
    <location>
        <position position="161"/>
    </location>
    <ligand>
        <name>ATP</name>
        <dbReference type="ChEBI" id="CHEBI:30616"/>
    </ligand>
</feature>
<dbReference type="InterPro" id="IPR043519">
    <property type="entry name" value="NT_sf"/>
</dbReference>
<dbReference type="Pfam" id="PF13735">
    <property type="entry name" value="tRNA_NucTran2_2"/>
    <property type="match status" value="1"/>
</dbReference>
<dbReference type="Proteomes" id="UP000322524">
    <property type="component" value="Unassembled WGS sequence"/>
</dbReference>
<dbReference type="HAMAP" id="MF_01263">
    <property type="entry name" value="CCA_bact_type3"/>
    <property type="match status" value="1"/>
</dbReference>
<dbReference type="EC" id="2.7.7.72" evidence="11"/>
<dbReference type="Gene3D" id="3.30.460.10">
    <property type="entry name" value="Beta Polymerase, domain 2"/>
    <property type="match status" value="1"/>
</dbReference>
<keyword evidence="2 11" id="KW-0808">Transferase</keyword>
<dbReference type="PANTHER" id="PTHR46173">
    <property type="entry name" value="CCA TRNA NUCLEOTIDYLTRANSFERASE 1, MITOCHONDRIAL"/>
    <property type="match status" value="1"/>
</dbReference>
<dbReference type="RefSeq" id="WP_148988385.1">
    <property type="nucleotide sequence ID" value="NZ_VTEV01000004.1"/>
</dbReference>
<dbReference type="CDD" id="cd05398">
    <property type="entry name" value="NT_ClassII-CCAase"/>
    <property type="match status" value="1"/>
</dbReference>
<dbReference type="SUPFAM" id="SSF81891">
    <property type="entry name" value="Poly A polymerase C-terminal region-like"/>
    <property type="match status" value="1"/>
</dbReference>
<dbReference type="Gene3D" id="1.20.58.560">
    <property type="match status" value="1"/>
</dbReference>
<proteinExistence type="inferred from homology"/>
<name>A0A5D4T2D9_9BACI</name>
<accession>A0A5D4T2D9</accession>
<dbReference type="InterPro" id="IPR002646">
    <property type="entry name" value="PolA_pol_head_dom"/>
</dbReference>
<feature type="domain" description="tRNA nucleotidyltransferase/poly(A) polymerase RNA and SrmB- binding" evidence="13">
    <location>
        <begin position="171"/>
        <end position="228"/>
    </location>
</feature>
<evidence type="ECO:0000313" key="15">
    <source>
        <dbReference type="EMBL" id="TYS68424.1"/>
    </source>
</evidence>
<feature type="binding site" evidence="11">
    <location>
        <position position="27"/>
    </location>
    <ligand>
        <name>ATP</name>
        <dbReference type="ChEBI" id="CHEBI:30616"/>
    </ligand>
</feature>
<comment type="caution">
    <text evidence="15">The sequence shown here is derived from an EMBL/GenBank/DDBJ whole genome shotgun (WGS) entry which is preliminary data.</text>
</comment>
<keyword evidence="10 11" id="KW-0694">RNA-binding</keyword>
<comment type="catalytic activity">
    <reaction evidence="11">
        <text>a tRNA with a 3' CCA end + 2 CTP + ATP = a tRNA with a 3' CCACCA end + 3 diphosphate</text>
        <dbReference type="Rhea" id="RHEA:76235"/>
        <dbReference type="Rhea" id="RHEA-COMP:10468"/>
        <dbReference type="Rhea" id="RHEA-COMP:18655"/>
        <dbReference type="ChEBI" id="CHEBI:30616"/>
        <dbReference type="ChEBI" id="CHEBI:33019"/>
        <dbReference type="ChEBI" id="CHEBI:37563"/>
        <dbReference type="ChEBI" id="CHEBI:83071"/>
        <dbReference type="ChEBI" id="CHEBI:195187"/>
    </reaction>
</comment>
<dbReference type="GO" id="GO:0042245">
    <property type="term" value="P:RNA repair"/>
    <property type="evidence" value="ECO:0007669"/>
    <property type="project" value="UniProtKB-KW"/>
</dbReference>
<comment type="similarity">
    <text evidence="11">Belongs to the tRNA nucleotidyltransferase/poly(A) polymerase family. Bacterial CCA-adding enzyme type 3 subfamily.</text>
</comment>
<dbReference type="OrthoDB" id="9805698at2"/>
<feature type="domain" description="CCA-adding enzyme C-terminal" evidence="14">
    <location>
        <begin position="245"/>
        <end position="394"/>
    </location>
</feature>